<dbReference type="EMBL" id="ML210253">
    <property type="protein sequence ID" value="TFK21999.1"/>
    <property type="molecule type" value="Genomic_DNA"/>
</dbReference>
<evidence type="ECO:0000313" key="2">
    <source>
        <dbReference type="Proteomes" id="UP000307440"/>
    </source>
</evidence>
<evidence type="ECO:0000313" key="1">
    <source>
        <dbReference type="EMBL" id="TFK21999.1"/>
    </source>
</evidence>
<proteinExistence type="predicted"/>
<dbReference type="AlphaFoldDB" id="A0A5C3KNC4"/>
<dbReference type="Proteomes" id="UP000307440">
    <property type="component" value="Unassembled WGS sequence"/>
</dbReference>
<protein>
    <submittedName>
        <fullName evidence="1">Uncharacterized protein</fullName>
    </submittedName>
</protein>
<organism evidence="1 2">
    <name type="scientific">Coprinopsis marcescibilis</name>
    <name type="common">Agaric fungus</name>
    <name type="synonym">Psathyrella marcescibilis</name>
    <dbReference type="NCBI Taxonomy" id="230819"/>
    <lineage>
        <taxon>Eukaryota</taxon>
        <taxon>Fungi</taxon>
        <taxon>Dikarya</taxon>
        <taxon>Basidiomycota</taxon>
        <taxon>Agaricomycotina</taxon>
        <taxon>Agaricomycetes</taxon>
        <taxon>Agaricomycetidae</taxon>
        <taxon>Agaricales</taxon>
        <taxon>Agaricineae</taxon>
        <taxon>Psathyrellaceae</taxon>
        <taxon>Coprinopsis</taxon>
    </lineage>
</organism>
<reference evidence="1 2" key="1">
    <citation type="journal article" date="2019" name="Nat. Ecol. Evol.">
        <title>Megaphylogeny resolves global patterns of mushroom evolution.</title>
        <authorList>
            <person name="Varga T."/>
            <person name="Krizsan K."/>
            <person name="Foldi C."/>
            <person name="Dima B."/>
            <person name="Sanchez-Garcia M."/>
            <person name="Sanchez-Ramirez S."/>
            <person name="Szollosi G.J."/>
            <person name="Szarkandi J.G."/>
            <person name="Papp V."/>
            <person name="Albert L."/>
            <person name="Andreopoulos W."/>
            <person name="Angelini C."/>
            <person name="Antonin V."/>
            <person name="Barry K.W."/>
            <person name="Bougher N.L."/>
            <person name="Buchanan P."/>
            <person name="Buyck B."/>
            <person name="Bense V."/>
            <person name="Catcheside P."/>
            <person name="Chovatia M."/>
            <person name="Cooper J."/>
            <person name="Damon W."/>
            <person name="Desjardin D."/>
            <person name="Finy P."/>
            <person name="Geml J."/>
            <person name="Haridas S."/>
            <person name="Hughes K."/>
            <person name="Justo A."/>
            <person name="Karasinski D."/>
            <person name="Kautmanova I."/>
            <person name="Kiss B."/>
            <person name="Kocsube S."/>
            <person name="Kotiranta H."/>
            <person name="LaButti K.M."/>
            <person name="Lechner B.E."/>
            <person name="Liimatainen K."/>
            <person name="Lipzen A."/>
            <person name="Lukacs Z."/>
            <person name="Mihaltcheva S."/>
            <person name="Morgado L.N."/>
            <person name="Niskanen T."/>
            <person name="Noordeloos M.E."/>
            <person name="Ohm R.A."/>
            <person name="Ortiz-Santana B."/>
            <person name="Ovrebo C."/>
            <person name="Racz N."/>
            <person name="Riley R."/>
            <person name="Savchenko A."/>
            <person name="Shiryaev A."/>
            <person name="Soop K."/>
            <person name="Spirin V."/>
            <person name="Szebenyi C."/>
            <person name="Tomsovsky M."/>
            <person name="Tulloss R.E."/>
            <person name="Uehling J."/>
            <person name="Grigoriev I.V."/>
            <person name="Vagvolgyi C."/>
            <person name="Papp T."/>
            <person name="Martin F.M."/>
            <person name="Miettinen O."/>
            <person name="Hibbett D.S."/>
            <person name="Nagy L.G."/>
        </authorList>
    </citation>
    <scope>NUCLEOTIDE SEQUENCE [LARGE SCALE GENOMIC DNA]</scope>
    <source>
        <strain evidence="1 2">CBS 121175</strain>
    </source>
</reference>
<keyword evidence="2" id="KW-1185">Reference proteome</keyword>
<name>A0A5C3KNC4_COPMA</name>
<accession>A0A5C3KNC4</accession>
<gene>
    <name evidence="1" type="ORF">FA15DRAFT_672045</name>
</gene>
<sequence length="96" mass="10443">MALHARLAPSAAVALHESHPHPAAASYYFLDGRPLFGFLVFAEVVPFAGTGADASPSVVKVWPEPSDRQQWATVHMIFLQVGKPHPSPWRKIASSE</sequence>